<evidence type="ECO:0000256" key="4">
    <source>
        <dbReference type="ARBA" id="ARBA00022898"/>
    </source>
</evidence>
<name>A0ABQ5ZJ62_9HYPH</name>
<dbReference type="SUPFAM" id="SSF53383">
    <property type="entry name" value="PLP-dependent transferases"/>
    <property type="match status" value="1"/>
</dbReference>
<dbReference type="PIRSF" id="PIRSF017617">
    <property type="entry name" value="Thr_aldolase"/>
    <property type="match status" value="1"/>
</dbReference>
<dbReference type="InterPro" id="IPR015424">
    <property type="entry name" value="PyrdxlP-dep_Trfase"/>
</dbReference>
<comment type="subunit">
    <text evidence="3">Homotetramer.</text>
</comment>
<dbReference type="EMBL" id="BSOP01000033">
    <property type="protein sequence ID" value="GLR52843.1"/>
    <property type="molecule type" value="Genomic_DNA"/>
</dbReference>
<dbReference type="InterPro" id="IPR015421">
    <property type="entry name" value="PyrdxlP-dep_Trfase_major"/>
</dbReference>
<dbReference type="NCBIfam" id="NF041359">
    <property type="entry name" value="GntG_guanitoxin"/>
    <property type="match status" value="1"/>
</dbReference>
<evidence type="ECO:0000256" key="3">
    <source>
        <dbReference type="ARBA" id="ARBA00011881"/>
    </source>
</evidence>
<dbReference type="PANTHER" id="PTHR48097:SF9">
    <property type="entry name" value="L-THREONINE ALDOLASE"/>
    <property type="match status" value="1"/>
</dbReference>
<keyword evidence="4" id="KW-0663">Pyridoxal phosphate</keyword>
<dbReference type="RefSeq" id="WP_244768873.1">
    <property type="nucleotide sequence ID" value="NZ_BSOP01000033.1"/>
</dbReference>
<evidence type="ECO:0000256" key="1">
    <source>
        <dbReference type="ARBA" id="ARBA00001933"/>
    </source>
</evidence>
<feature type="domain" description="Aromatic amino acid beta-eliminating lyase/threonine aldolase" evidence="5">
    <location>
        <begin position="9"/>
        <end position="291"/>
    </location>
</feature>
<reference evidence="7" key="1">
    <citation type="journal article" date="2019" name="Int. J. Syst. Evol. Microbiol.">
        <title>The Global Catalogue of Microorganisms (GCM) 10K type strain sequencing project: providing services to taxonomists for standard genome sequencing and annotation.</title>
        <authorList>
            <consortium name="The Broad Institute Genomics Platform"/>
            <consortium name="The Broad Institute Genome Sequencing Center for Infectious Disease"/>
            <person name="Wu L."/>
            <person name="Ma J."/>
        </authorList>
    </citation>
    <scope>NUCLEOTIDE SEQUENCE [LARGE SCALE GENOMIC DNA]</scope>
    <source>
        <strain evidence="7">NBRC 102122</strain>
    </source>
</reference>
<evidence type="ECO:0000259" key="5">
    <source>
        <dbReference type="Pfam" id="PF01212"/>
    </source>
</evidence>
<comment type="caution">
    <text evidence="6">The sequence shown here is derived from an EMBL/GenBank/DDBJ whole genome shotgun (WGS) entry which is preliminary data.</text>
</comment>
<dbReference type="InterPro" id="IPR015422">
    <property type="entry name" value="PyrdxlP-dep_Trfase_small"/>
</dbReference>
<evidence type="ECO:0000313" key="6">
    <source>
        <dbReference type="EMBL" id="GLR52843.1"/>
    </source>
</evidence>
<keyword evidence="7" id="KW-1185">Reference proteome</keyword>
<evidence type="ECO:0000256" key="2">
    <source>
        <dbReference type="ARBA" id="ARBA00006966"/>
    </source>
</evidence>
<dbReference type="Proteomes" id="UP001156702">
    <property type="component" value="Unassembled WGS sequence"/>
</dbReference>
<organism evidence="6 7">
    <name type="scientific">Shinella yambaruensis</name>
    <dbReference type="NCBI Taxonomy" id="415996"/>
    <lineage>
        <taxon>Bacteria</taxon>
        <taxon>Pseudomonadati</taxon>
        <taxon>Pseudomonadota</taxon>
        <taxon>Alphaproteobacteria</taxon>
        <taxon>Hyphomicrobiales</taxon>
        <taxon>Rhizobiaceae</taxon>
        <taxon>Shinella</taxon>
    </lineage>
</organism>
<protein>
    <submittedName>
        <fullName evidence="6">Threonine aldolase</fullName>
    </submittedName>
</protein>
<dbReference type="PANTHER" id="PTHR48097">
    <property type="entry name" value="L-THREONINE ALDOLASE-RELATED"/>
    <property type="match status" value="1"/>
</dbReference>
<comment type="similarity">
    <text evidence="2">Belongs to the threonine aldolase family.</text>
</comment>
<dbReference type="InterPro" id="IPR001597">
    <property type="entry name" value="ArAA_b-elim_lyase/Thr_aldolase"/>
</dbReference>
<evidence type="ECO:0000313" key="7">
    <source>
        <dbReference type="Proteomes" id="UP001156702"/>
    </source>
</evidence>
<dbReference type="InterPro" id="IPR023603">
    <property type="entry name" value="Low_specificity_L-TA-like"/>
</dbReference>
<dbReference type="Gene3D" id="3.90.1150.10">
    <property type="entry name" value="Aspartate Aminotransferase, domain 1"/>
    <property type="match status" value="1"/>
</dbReference>
<dbReference type="Pfam" id="PF01212">
    <property type="entry name" value="Beta_elim_lyase"/>
    <property type="match status" value="1"/>
</dbReference>
<gene>
    <name evidence="6" type="ORF">GCM10007923_40580</name>
</gene>
<sequence length="359" mass="37146">MPTQPRLIDLAADTATRPSKGMRQAIAAAPVGDEQRGEDPTTLALEARVAGLLGQEKALFLPSGTMANQIAFLVHCRAGDEIVCAENAHVFGSEGAGAAALSGAQFRPIETATGLFSVEDVARRLRAPRHRSPRSRVIAIEQTTNRGGGRIWPEAEILALKALARENGLALHMDGARLLNAAVATGLAAARFAAPCDSVWIDLSKGLGCPVGAVLAGPEAFIEEALVWKHRLGGAMRQSGILAAAGLYALDHNVARLAEDHANARRLAALLGAVPGLALQPGGAVTNILFLDLSGTGVPARALAEALLGEAVRVNVEGESRIRMVTHLDISAGDVEAAGRAIVAALARLRAAPQGHAAP</sequence>
<comment type="cofactor">
    <cofactor evidence="1">
        <name>pyridoxal 5'-phosphate</name>
        <dbReference type="ChEBI" id="CHEBI:597326"/>
    </cofactor>
</comment>
<accession>A0ABQ5ZJ62</accession>
<proteinExistence type="inferred from homology"/>
<dbReference type="Gene3D" id="3.40.640.10">
    <property type="entry name" value="Type I PLP-dependent aspartate aminotransferase-like (Major domain)"/>
    <property type="match status" value="1"/>
</dbReference>